<protein>
    <submittedName>
        <fullName evidence="2">Uncharacterized protein</fullName>
    </submittedName>
</protein>
<evidence type="ECO:0000313" key="3">
    <source>
        <dbReference type="Proteomes" id="UP000281549"/>
    </source>
</evidence>
<organism evidence="2 3">
    <name type="scientific">Rozella allomycis (strain CSF55)</name>
    <dbReference type="NCBI Taxonomy" id="988480"/>
    <lineage>
        <taxon>Eukaryota</taxon>
        <taxon>Fungi</taxon>
        <taxon>Fungi incertae sedis</taxon>
        <taxon>Cryptomycota</taxon>
        <taxon>Cryptomycota incertae sedis</taxon>
        <taxon>Rozella</taxon>
    </lineage>
</organism>
<name>A0A4P9YG18_ROZAC</name>
<dbReference type="AlphaFoldDB" id="A0A4P9YG18"/>
<reference evidence="3" key="1">
    <citation type="journal article" date="2018" name="Nat. Microbiol.">
        <title>Leveraging single-cell genomics to expand the fungal tree of life.</title>
        <authorList>
            <person name="Ahrendt S.R."/>
            <person name="Quandt C.A."/>
            <person name="Ciobanu D."/>
            <person name="Clum A."/>
            <person name="Salamov A."/>
            <person name="Andreopoulos B."/>
            <person name="Cheng J.F."/>
            <person name="Woyke T."/>
            <person name="Pelin A."/>
            <person name="Henrissat B."/>
            <person name="Reynolds N.K."/>
            <person name="Benny G.L."/>
            <person name="Smith M.E."/>
            <person name="James T.Y."/>
            <person name="Grigoriev I.V."/>
        </authorList>
    </citation>
    <scope>NUCLEOTIDE SEQUENCE [LARGE SCALE GENOMIC DNA]</scope>
    <source>
        <strain evidence="3">CSF55</strain>
    </source>
</reference>
<dbReference type="EMBL" id="ML005462">
    <property type="protein sequence ID" value="RKP18427.1"/>
    <property type="molecule type" value="Genomic_DNA"/>
</dbReference>
<dbReference type="PANTHER" id="PTHR34251:SF1">
    <property type="entry name" value="LEUCINE, GLUTAMATE AND LYSINE RICH 1"/>
    <property type="match status" value="1"/>
</dbReference>
<evidence type="ECO:0000256" key="1">
    <source>
        <dbReference type="SAM" id="Coils"/>
    </source>
</evidence>
<feature type="coiled-coil region" evidence="1">
    <location>
        <begin position="59"/>
        <end position="111"/>
    </location>
</feature>
<gene>
    <name evidence="2" type="ORF">ROZALSC1DRAFT_23248</name>
</gene>
<dbReference type="PANTHER" id="PTHR34251">
    <property type="entry name" value="LEUCINE-, GLUTAMATE- AND LYSINE-RICH PROTEIN 1"/>
    <property type="match status" value="1"/>
</dbReference>
<dbReference type="Proteomes" id="UP000281549">
    <property type="component" value="Unassembled WGS sequence"/>
</dbReference>
<evidence type="ECO:0000313" key="2">
    <source>
        <dbReference type="EMBL" id="RKP18427.1"/>
    </source>
</evidence>
<dbReference type="InterPro" id="IPR038799">
    <property type="entry name" value="LEKR1"/>
</dbReference>
<accession>A0A4P9YG18</accession>
<sequence>MFLTFVLTCMLQNKDLTTVDSGLQFAEVVNELPSEIKEMGHDETVCKYCGISYLIHTEVTRLKRELAKLEKRFELKSKEFDDKMTFQQAIILKQNQENSMLHEELKQMSKEITDSHSKFELIKCKNVLIPDKCNYRKNCVKNQTEYVN</sequence>
<keyword evidence="1" id="KW-0175">Coiled coil</keyword>
<proteinExistence type="predicted"/>